<proteinExistence type="predicted"/>
<dbReference type="AlphaFoldDB" id="A0AAD3US78"/>
<reference evidence="1" key="2">
    <citation type="submission" date="2019-09" db="EMBL/GenBank/DDBJ databases">
        <authorList>
            <consortium name="NCBI Pathogen Detection Project"/>
        </authorList>
    </citation>
    <scope>NUCLEOTIDE SEQUENCE</scope>
    <source>
        <strain evidence="1">AUSMDU00005748</strain>
    </source>
</reference>
<gene>
    <name evidence="1" type="ORF">F6W21_29055</name>
</gene>
<reference evidence="1" key="1">
    <citation type="journal article" date="2018" name="Genome Biol.">
        <title>SKESA: strategic k-mer extension for scrupulous assemblies.</title>
        <authorList>
            <person name="Souvorov A."/>
            <person name="Agarwala R."/>
            <person name="Lipman D.J."/>
        </authorList>
    </citation>
    <scope>NUCLEOTIDE SEQUENCE</scope>
    <source>
        <strain evidence="1">AUSMDU00005748</strain>
    </source>
</reference>
<dbReference type="EMBL" id="DACXIC010000089">
    <property type="protein sequence ID" value="HAU4360356.1"/>
    <property type="molecule type" value="Genomic_DNA"/>
</dbReference>
<protein>
    <submittedName>
        <fullName evidence="1">Uncharacterized protein</fullName>
    </submittedName>
</protein>
<name>A0AAD3US78_KLEOX</name>
<organism evidence="1 2">
    <name type="scientific">Klebsiella oxytoca</name>
    <dbReference type="NCBI Taxonomy" id="571"/>
    <lineage>
        <taxon>Bacteria</taxon>
        <taxon>Pseudomonadati</taxon>
        <taxon>Pseudomonadota</taxon>
        <taxon>Gammaproteobacteria</taxon>
        <taxon>Enterobacterales</taxon>
        <taxon>Enterobacteriaceae</taxon>
        <taxon>Klebsiella/Raoultella group</taxon>
        <taxon>Klebsiella</taxon>
    </lineage>
</organism>
<accession>A0AAD3US78</accession>
<sequence>MELTTSGKLILEKAESTLDFYINKARLDSVADLIKSARVCDTANDPGAPPQKSLNDLLNNVVELPGSTSIVAVPASLTDPQTGAVNKEMLKMLKQVRTLESYISVLTAYCLYNEHPSPYDISKPAEASSFTQATAKWRNHVITGGAVRAMAKYLPVSQITAQSFSKEVTSATLHLGFLTTLFGGFNLPAKAIRQLDSILTGVVDQMKKVELSFEKQTTTLDHFISYYYFDVIEGTGGDSGIPAMYDCKIRLMYLHVDQQSWRASVGKSSVNHFGFHMNYYDMDTVMGDLSDDVEAINSAIKQLTSKTDEQISAIMSPKTIEADPKKS</sequence>
<evidence type="ECO:0000313" key="2">
    <source>
        <dbReference type="Proteomes" id="UP000868497"/>
    </source>
</evidence>
<comment type="caution">
    <text evidence="1">The sequence shown here is derived from an EMBL/GenBank/DDBJ whole genome shotgun (WGS) entry which is preliminary data.</text>
</comment>
<dbReference type="RefSeq" id="WP_016809046.1">
    <property type="nucleotide sequence ID" value="NZ_CABGTQ010000060.1"/>
</dbReference>
<evidence type="ECO:0000313" key="1">
    <source>
        <dbReference type="EMBL" id="HAU4360356.1"/>
    </source>
</evidence>
<dbReference type="Proteomes" id="UP000868497">
    <property type="component" value="Unassembled WGS sequence"/>
</dbReference>